<dbReference type="PANTHER" id="PTHR43283">
    <property type="entry name" value="BETA-LACTAMASE-RELATED"/>
    <property type="match status" value="1"/>
</dbReference>
<dbReference type="OrthoDB" id="428260at2759"/>
<evidence type="ECO:0000313" key="2">
    <source>
        <dbReference type="EMBL" id="KAF7354275.1"/>
    </source>
</evidence>
<name>A0A8H6YA00_9AGAR</name>
<dbReference type="Gene3D" id="3.40.710.10">
    <property type="entry name" value="DD-peptidase/beta-lactamase superfamily"/>
    <property type="match status" value="1"/>
</dbReference>
<feature type="domain" description="Beta-lactamase-related" evidence="1">
    <location>
        <begin position="17"/>
        <end position="417"/>
    </location>
</feature>
<dbReference type="InterPro" id="IPR001466">
    <property type="entry name" value="Beta-lactam-related"/>
</dbReference>
<comment type="caution">
    <text evidence="2">The sequence shown here is derived from an EMBL/GenBank/DDBJ whole genome shotgun (WGS) entry which is preliminary data.</text>
</comment>
<dbReference type="Pfam" id="PF00144">
    <property type="entry name" value="Beta-lactamase"/>
    <property type="match status" value="1"/>
</dbReference>
<sequence length="434" mass="47309">MASSSPSLSASQKAAIDRILSEAVSSNSTPALFFGVTTADGPIYMHTEGKKVVNDPTSEPIDEDTVFWLCSQTKLITTIAALQLVEQGKITLNTPVESILPELANPVVITGKDEANGNLLTAPAKNKITFGHLLNHTSGLNGAALPRSRSNGIADYYSLSDKDVAAVFDALRCGLPSVPLKFEPGTDFAYGPSVDCAGFIVERLSGKSLEQYFQDHIFSPLGITSASFYLTPSLKDRLLPLSYRTKSGDIEPWKGQPVVDLDPKNVRVHFGGVNLYASQKDYLMLLRHLLQIKGAFRFVSQILRMLPTEQIHISRQRDRAHPHPPHPLTPCSHLHSRLQVLRQSRNSWRGLTRTSGLPEGGAQFGSGLFVNTVDVPGRRKKGSGTWGGWANTSYFIDPTTGVAAVFATQLAPTFDNTHHKLYDTLEKALYAGLT</sequence>
<proteinExistence type="predicted"/>
<dbReference type="Proteomes" id="UP000620124">
    <property type="component" value="Unassembled WGS sequence"/>
</dbReference>
<reference evidence="2" key="1">
    <citation type="submission" date="2020-05" db="EMBL/GenBank/DDBJ databases">
        <title>Mycena genomes resolve the evolution of fungal bioluminescence.</title>
        <authorList>
            <person name="Tsai I.J."/>
        </authorList>
    </citation>
    <scope>NUCLEOTIDE SEQUENCE</scope>
    <source>
        <strain evidence="2">CCC161011</strain>
    </source>
</reference>
<organism evidence="2 3">
    <name type="scientific">Mycena venus</name>
    <dbReference type="NCBI Taxonomy" id="2733690"/>
    <lineage>
        <taxon>Eukaryota</taxon>
        <taxon>Fungi</taxon>
        <taxon>Dikarya</taxon>
        <taxon>Basidiomycota</taxon>
        <taxon>Agaricomycotina</taxon>
        <taxon>Agaricomycetes</taxon>
        <taxon>Agaricomycetidae</taxon>
        <taxon>Agaricales</taxon>
        <taxon>Marasmiineae</taxon>
        <taxon>Mycenaceae</taxon>
        <taxon>Mycena</taxon>
    </lineage>
</organism>
<keyword evidence="3" id="KW-1185">Reference proteome</keyword>
<dbReference type="InterPro" id="IPR012338">
    <property type="entry name" value="Beta-lactam/transpept-like"/>
</dbReference>
<evidence type="ECO:0000313" key="3">
    <source>
        <dbReference type="Proteomes" id="UP000620124"/>
    </source>
</evidence>
<dbReference type="InterPro" id="IPR050789">
    <property type="entry name" value="Diverse_Enzym_Activities"/>
</dbReference>
<dbReference type="AlphaFoldDB" id="A0A8H6YA00"/>
<evidence type="ECO:0000259" key="1">
    <source>
        <dbReference type="Pfam" id="PF00144"/>
    </source>
</evidence>
<gene>
    <name evidence="2" type="ORF">MVEN_01115600</name>
</gene>
<dbReference type="PANTHER" id="PTHR43283:SF3">
    <property type="entry name" value="BETA-LACTAMASE FAMILY PROTEIN (AFU_ORTHOLOGUE AFUA_5G07500)"/>
    <property type="match status" value="1"/>
</dbReference>
<accession>A0A8H6YA00</accession>
<dbReference type="SUPFAM" id="SSF56601">
    <property type="entry name" value="beta-lactamase/transpeptidase-like"/>
    <property type="match status" value="1"/>
</dbReference>
<protein>
    <recommendedName>
        <fullName evidence="1">Beta-lactamase-related domain-containing protein</fullName>
    </recommendedName>
</protein>
<dbReference type="EMBL" id="JACAZI010000008">
    <property type="protein sequence ID" value="KAF7354275.1"/>
    <property type="molecule type" value="Genomic_DNA"/>
</dbReference>